<sequence length="154" mass="17027">MYVQALELVRLGDASVEAYDTLMGLFKQAMTVMAPYDMQRDRLGLEDRGHNRKQANGVVGKRDNVEKTKNQDEGSALAGLEPPAKKRNAGRPTNARDRPPYEGLSKRSRFCSICKVPGHKKTTCPQRGDAPKVPRKEGRCSNCGVAGHRKNTCD</sequence>
<evidence type="ECO:0008006" key="4">
    <source>
        <dbReference type="Google" id="ProtNLM"/>
    </source>
</evidence>
<name>A0A8R7P544_TRIUA</name>
<dbReference type="AlphaFoldDB" id="A0A8R7P544"/>
<reference evidence="2" key="3">
    <citation type="submission" date="2022-06" db="UniProtKB">
        <authorList>
            <consortium name="EnsemblPlants"/>
        </authorList>
    </citation>
    <scope>IDENTIFICATION</scope>
</reference>
<reference evidence="2" key="2">
    <citation type="submission" date="2018-03" db="EMBL/GenBank/DDBJ databases">
        <title>The Triticum urartu genome reveals the dynamic nature of wheat genome evolution.</title>
        <authorList>
            <person name="Ling H."/>
            <person name="Ma B."/>
            <person name="Shi X."/>
            <person name="Liu H."/>
            <person name="Dong L."/>
            <person name="Sun H."/>
            <person name="Cao Y."/>
            <person name="Gao Q."/>
            <person name="Zheng S."/>
            <person name="Li Y."/>
            <person name="Yu Y."/>
            <person name="Du H."/>
            <person name="Qi M."/>
            <person name="Li Y."/>
            <person name="Yu H."/>
            <person name="Cui Y."/>
            <person name="Wang N."/>
            <person name="Chen C."/>
            <person name="Wu H."/>
            <person name="Zhao Y."/>
            <person name="Zhang J."/>
            <person name="Li Y."/>
            <person name="Zhou W."/>
            <person name="Zhang B."/>
            <person name="Hu W."/>
            <person name="Eijk M."/>
            <person name="Tang J."/>
            <person name="Witsenboer H."/>
            <person name="Zhao S."/>
            <person name="Li Z."/>
            <person name="Zhang A."/>
            <person name="Wang D."/>
            <person name="Liang C."/>
        </authorList>
    </citation>
    <scope>NUCLEOTIDE SEQUENCE [LARGE SCALE GENOMIC DNA]</scope>
    <source>
        <strain evidence="2">cv. G1812</strain>
    </source>
</reference>
<dbReference type="SUPFAM" id="SSF57756">
    <property type="entry name" value="Retrovirus zinc finger-like domains"/>
    <property type="match status" value="1"/>
</dbReference>
<dbReference type="GO" id="GO:0008270">
    <property type="term" value="F:zinc ion binding"/>
    <property type="evidence" value="ECO:0007669"/>
    <property type="project" value="InterPro"/>
</dbReference>
<reference evidence="3" key="1">
    <citation type="journal article" date="2013" name="Nature">
        <title>Draft genome of the wheat A-genome progenitor Triticum urartu.</title>
        <authorList>
            <person name="Ling H.Q."/>
            <person name="Zhao S."/>
            <person name="Liu D."/>
            <person name="Wang J."/>
            <person name="Sun H."/>
            <person name="Zhang C."/>
            <person name="Fan H."/>
            <person name="Li D."/>
            <person name="Dong L."/>
            <person name="Tao Y."/>
            <person name="Gao C."/>
            <person name="Wu H."/>
            <person name="Li Y."/>
            <person name="Cui Y."/>
            <person name="Guo X."/>
            <person name="Zheng S."/>
            <person name="Wang B."/>
            <person name="Yu K."/>
            <person name="Liang Q."/>
            <person name="Yang W."/>
            <person name="Lou X."/>
            <person name="Chen J."/>
            <person name="Feng M."/>
            <person name="Jian J."/>
            <person name="Zhang X."/>
            <person name="Luo G."/>
            <person name="Jiang Y."/>
            <person name="Liu J."/>
            <person name="Wang Z."/>
            <person name="Sha Y."/>
            <person name="Zhang B."/>
            <person name="Wu H."/>
            <person name="Tang D."/>
            <person name="Shen Q."/>
            <person name="Xue P."/>
            <person name="Zou S."/>
            <person name="Wang X."/>
            <person name="Liu X."/>
            <person name="Wang F."/>
            <person name="Yang Y."/>
            <person name="An X."/>
            <person name="Dong Z."/>
            <person name="Zhang K."/>
            <person name="Zhang X."/>
            <person name="Luo M.C."/>
            <person name="Dvorak J."/>
            <person name="Tong Y."/>
            <person name="Wang J."/>
            <person name="Yang H."/>
            <person name="Li Z."/>
            <person name="Wang D."/>
            <person name="Zhang A."/>
            <person name="Wang J."/>
        </authorList>
    </citation>
    <scope>NUCLEOTIDE SEQUENCE</scope>
    <source>
        <strain evidence="3">cv. G1812</strain>
    </source>
</reference>
<feature type="compositionally biased region" description="Basic and acidic residues" evidence="1">
    <location>
        <begin position="60"/>
        <end position="72"/>
    </location>
</feature>
<proteinExistence type="predicted"/>
<dbReference type="Gramene" id="TuG1812G0100002710.01.T01">
    <property type="protein sequence ID" value="TuG1812G0100002710.01.T01.cds324472"/>
    <property type="gene ID" value="TuG1812G0100002710.01"/>
</dbReference>
<protein>
    <recommendedName>
        <fullName evidence="4">CCHC-type domain-containing protein</fullName>
    </recommendedName>
</protein>
<dbReference type="Proteomes" id="UP000015106">
    <property type="component" value="Chromosome 1"/>
</dbReference>
<dbReference type="Gene3D" id="4.10.60.10">
    <property type="entry name" value="Zinc finger, CCHC-type"/>
    <property type="match status" value="1"/>
</dbReference>
<evidence type="ECO:0000313" key="3">
    <source>
        <dbReference type="Proteomes" id="UP000015106"/>
    </source>
</evidence>
<feature type="region of interest" description="Disordered" evidence="1">
    <location>
        <begin position="119"/>
        <end position="141"/>
    </location>
</feature>
<accession>A0A8R7P544</accession>
<keyword evidence="3" id="KW-1185">Reference proteome</keyword>
<feature type="compositionally biased region" description="Basic and acidic residues" evidence="1">
    <location>
        <begin position="129"/>
        <end position="139"/>
    </location>
</feature>
<dbReference type="EnsemblPlants" id="TuG1812G0100002710.01.T01">
    <property type="protein sequence ID" value="TuG1812G0100002710.01.T01.cds324472"/>
    <property type="gene ID" value="TuG1812G0100002710.01"/>
</dbReference>
<dbReference type="GO" id="GO:0003676">
    <property type="term" value="F:nucleic acid binding"/>
    <property type="evidence" value="ECO:0007669"/>
    <property type="project" value="InterPro"/>
</dbReference>
<feature type="region of interest" description="Disordered" evidence="1">
    <location>
        <begin position="47"/>
        <end position="104"/>
    </location>
</feature>
<organism evidence="2 3">
    <name type="scientific">Triticum urartu</name>
    <name type="common">Red wild einkorn</name>
    <name type="synonym">Crithodium urartu</name>
    <dbReference type="NCBI Taxonomy" id="4572"/>
    <lineage>
        <taxon>Eukaryota</taxon>
        <taxon>Viridiplantae</taxon>
        <taxon>Streptophyta</taxon>
        <taxon>Embryophyta</taxon>
        <taxon>Tracheophyta</taxon>
        <taxon>Spermatophyta</taxon>
        <taxon>Magnoliopsida</taxon>
        <taxon>Liliopsida</taxon>
        <taxon>Poales</taxon>
        <taxon>Poaceae</taxon>
        <taxon>BOP clade</taxon>
        <taxon>Pooideae</taxon>
        <taxon>Triticodae</taxon>
        <taxon>Triticeae</taxon>
        <taxon>Triticinae</taxon>
        <taxon>Triticum</taxon>
    </lineage>
</organism>
<evidence type="ECO:0000256" key="1">
    <source>
        <dbReference type="SAM" id="MobiDB-lite"/>
    </source>
</evidence>
<dbReference type="InterPro" id="IPR036875">
    <property type="entry name" value="Znf_CCHC_sf"/>
</dbReference>
<evidence type="ECO:0000313" key="2">
    <source>
        <dbReference type="EnsemblPlants" id="TuG1812G0100002710.01.T01.cds324472"/>
    </source>
</evidence>